<dbReference type="PANTHER" id="PTHR25462">
    <property type="entry name" value="BONUS, ISOFORM C-RELATED"/>
    <property type="match status" value="1"/>
</dbReference>
<sequence>MATCTSFCGPCSERHSTKQSKHWCSECEEGICDDCQEHHKVLKATRSHILIPIAEYKSLPSFITDSQQSCTYHNEKYQQYCVAHALPICFKCIKEHQKCRVITLDEVTNNAKTSGQLKDLETRLMELLQNIDKIKKDRKANLKNIEERKELHLAQIQQIKNQINKHLDKLEKEIIQDLEKKEHQCKKSIHNILSSVEEKKNLIAEYQTNPQSIKQYASNLQTFLVTRDIEVKVFENEQYLQSLIETNQIEQVDLVIKVDPKVISILNSLKNFGSIEIKTLSSRIRLIRAKDKQAQLQVTPTKTIKDLKLILQKKITTDCENITGCCMSVNGEYFFIDYYLRRRLTGFASDGTFEYDMLLSPSYGFDITFIDEKTIAITSGDSNEHIGIDVIDTESRRKTKFINLPGRPYGITRDHDSLFVCVERRGITMATCTSFCGPCSERHSTKQSKHWCSECEEGICDDCQEHHKVLKATRSHILIPIAEYKSLPSFITDIQQSCTYHNEKYQQYCVAHALPICFKCIKEHQKCRVITLDEVTNNAKTSGQLKDLETRLMELLQNIDKIKKDRKANMKNIEERKELHLAQIQQIKNQINKHLDKLEKEIIQDLEKKKSINAKEYS</sequence>
<dbReference type="GO" id="GO:0008270">
    <property type="term" value="F:zinc ion binding"/>
    <property type="evidence" value="ECO:0007669"/>
    <property type="project" value="UniProtKB-KW"/>
</dbReference>
<dbReference type="SUPFAM" id="SSF57845">
    <property type="entry name" value="B-box zinc-binding domain"/>
    <property type="match status" value="2"/>
</dbReference>
<feature type="domain" description="B box-type" evidence="3">
    <location>
        <begin position="439"/>
        <end position="481"/>
    </location>
</feature>
<gene>
    <name evidence="4" type="ORF">MCOR_33639</name>
</gene>
<dbReference type="SUPFAM" id="SSF52540">
    <property type="entry name" value="P-loop containing nucleoside triphosphate hydrolases"/>
    <property type="match status" value="1"/>
</dbReference>
<evidence type="ECO:0000313" key="5">
    <source>
        <dbReference type="Proteomes" id="UP000507470"/>
    </source>
</evidence>
<evidence type="ECO:0000256" key="1">
    <source>
        <dbReference type="PROSITE-ProRule" id="PRU00024"/>
    </source>
</evidence>
<dbReference type="InterPro" id="IPR027417">
    <property type="entry name" value="P-loop_NTPase"/>
</dbReference>
<keyword evidence="2" id="KW-0175">Coiled coil</keyword>
<keyword evidence="1" id="KW-0479">Metal-binding</keyword>
<dbReference type="Gene3D" id="3.30.160.60">
    <property type="entry name" value="Classic Zinc Finger"/>
    <property type="match status" value="2"/>
</dbReference>
<accession>A0A6J8CWT9</accession>
<feature type="coiled-coil region" evidence="2">
    <location>
        <begin position="538"/>
        <end position="615"/>
    </location>
</feature>
<dbReference type="AlphaFoldDB" id="A0A6J8CWT9"/>
<feature type="domain" description="B box-type" evidence="3">
    <location>
        <begin position="11"/>
        <end position="53"/>
    </location>
</feature>
<evidence type="ECO:0000256" key="2">
    <source>
        <dbReference type="SAM" id="Coils"/>
    </source>
</evidence>
<keyword evidence="1" id="KW-0862">Zinc</keyword>
<protein>
    <recommendedName>
        <fullName evidence="3">B box-type domain-containing protein</fullName>
    </recommendedName>
</protein>
<feature type="coiled-coil region" evidence="2">
    <location>
        <begin position="110"/>
        <end position="180"/>
    </location>
</feature>
<dbReference type="SMART" id="SM00336">
    <property type="entry name" value="BBOX"/>
    <property type="match status" value="4"/>
</dbReference>
<dbReference type="PANTHER" id="PTHR25462:SF296">
    <property type="entry name" value="MEIOTIC P26, ISOFORM F"/>
    <property type="match status" value="1"/>
</dbReference>
<evidence type="ECO:0000259" key="3">
    <source>
        <dbReference type="PROSITE" id="PS50119"/>
    </source>
</evidence>
<keyword evidence="1" id="KW-0863">Zinc-finger</keyword>
<dbReference type="PROSITE" id="PS50119">
    <property type="entry name" value="ZF_BBOX"/>
    <property type="match status" value="2"/>
</dbReference>
<reference evidence="4 5" key="1">
    <citation type="submission" date="2020-06" db="EMBL/GenBank/DDBJ databases">
        <authorList>
            <person name="Li R."/>
            <person name="Bekaert M."/>
        </authorList>
    </citation>
    <scope>NUCLEOTIDE SEQUENCE [LARGE SCALE GENOMIC DNA]</scope>
    <source>
        <strain evidence="5">wild</strain>
    </source>
</reference>
<dbReference type="InterPro" id="IPR047153">
    <property type="entry name" value="TRIM45/56/19-like"/>
</dbReference>
<dbReference type="InterPro" id="IPR000315">
    <property type="entry name" value="Znf_B-box"/>
</dbReference>
<organism evidence="4 5">
    <name type="scientific">Mytilus coruscus</name>
    <name type="common">Sea mussel</name>
    <dbReference type="NCBI Taxonomy" id="42192"/>
    <lineage>
        <taxon>Eukaryota</taxon>
        <taxon>Metazoa</taxon>
        <taxon>Spiralia</taxon>
        <taxon>Lophotrochozoa</taxon>
        <taxon>Mollusca</taxon>
        <taxon>Bivalvia</taxon>
        <taxon>Autobranchia</taxon>
        <taxon>Pteriomorphia</taxon>
        <taxon>Mytilida</taxon>
        <taxon>Mytiloidea</taxon>
        <taxon>Mytilidae</taxon>
        <taxon>Mytilinae</taxon>
        <taxon>Mytilus</taxon>
    </lineage>
</organism>
<name>A0A6J8CWT9_MYTCO</name>
<dbReference type="EMBL" id="CACVKT020006002">
    <property type="protein sequence ID" value="CAC5399370.1"/>
    <property type="molecule type" value="Genomic_DNA"/>
</dbReference>
<dbReference type="CDD" id="cd19757">
    <property type="entry name" value="Bbox1"/>
    <property type="match status" value="2"/>
</dbReference>
<proteinExistence type="predicted"/>
<keyword evidence="5" id="KW-1185">Reference proteome</keyword>
<dbReference type="OrthoDB" id="10388204at2759"/>
<evidence type="ECO:0000313" key="4">
    <source>
        <dbReference type="EMBL" id="CAC5399370.1"/>
    </source>
</evidence>
<dbReference type="Proteomes" id="UP000507470">
    <property type="component" value="Unassembled WGS sequence"/>
</dbReference>